<organism evidence="1 2">
    <name type="scientific">Rhizophagus irregularis</name>
    <dbReference type="NCBI Taxonomy" id="588596"/>
    <lineage>
        <taxon>Eukaryota</taxon>
        <taxon>Fungi</taxon>
        <taxon>Fungi incertae sedis</taxon>
        <taxon>Mucoromycota</taxon>
        <taxon>Glomeromycotina</taxon>
        <taxon>Glomeromycetes</taxon>
        <taxon>Glomerales</taxon>
        <taxon>Glomeraceae</taxon>
        <taxon>Rhizophagus</taxon>
    </lineage>
</organism>
<name>A0A2I1HLA7_9GLOM</name>
<dbReference type="Proteomes" id="UP000234323">
    <property type="component" value="Unassembled WGS sequence"/>
</dbReference>
<dbReference type="PANTHER" id="PTHR35385">
    <property type="entry name" value="PROTEIN B, PUTATIVE-RELATED-RELATED"/>
    <property type="match status" value="1"/>
</dbReference>
<protein>
    <submittedName>
        <fullName evidence="1">Uncharacterized protein</fullName>
    </submittedName>
</protein>
<gene>
    <name evidence="1" type="ORF">RhiirA4_482543</name>
</gene>
<keyword evidence="2" id="KW-1185">Reference proteome</keyword>
<accession>A0A2I1HLA7</accession>
<reference evidence="1 2" key="1">
    <citation type="submission" date="2015-10" db="EMBL/GenBank/DDBJ databases">
        <title>Genome analyses suggest a sexual origin of heterokaryosis in a supposedly ancient asexual fungus.</title>
        <authorList>
            <person name="Ropars J."/>
            <person name="Sedzielewska K."/>
            <person name="Noel J."/>
            <person name="Charron P."/>
            <person name="Farinelli L."/>
            <person name="Marton T."/>
            <person name="Kruger M."/>
            <person name="Pelin A."/>
            <person name="Brachmann A."/>
            <person name="Corradi N."/>
        </authorList>
    </citation>
    <scope>NUCLEOTIDE SEQUENCE [LARGE SCALE GENOMIC DNA]</scope>
    <source>
        <strain evidence="1 2">A4</strain>
    </source>
</reference>
<proteinExistence type="predicted"/>
<sequence length="361" mass="41583">MFQLIISWDTLPKFLKQILPQSYTYLIKTFNELPPFQTAEGFEISQFELDAFVDVCDKEKANKWFKDFESRSKTTMPETKRYEIKEKRVLFREKRHCLHSDIVKKKQGNRETKHPQSTRVRNIGCTANIHLRLESWRIKLSHPLEINLKFTHNHVVNSAESLSFRHIDGTVREKYLELFKDGHSPASAMYVYEDELHLSATNDQELLELLADRAKNPDYDYIAKLFQKYHDTELGGCNGSSMFQCLVEVVNSFNNSGRGKAALQEFNADTGKSFILCIVTELMCCVHEKVRQAGELCYMDASSSFEHFNNLIILFYTSCAISALPLGLFITSDEFEVTLEKAINLLKSILPPLSPPSATRR</sequence>
<dbReference type="PANTHER" id="PTHR35385:SF2">
    <property type="entry name" value="PROTEIN B, PUTATIVE-RELATED"/>
    <property type="match status" value="1"/>
</dbReference>
<dbReference type="VEuPathDB" id="FungiDB:RhiirFUN_023265"/>
<dbReference type="VEuPathDB" id="FungiDB:FUN_018714"/>
<evidence type="ECO:0000313" key="1">
    <source>
        <dbReference type="EMBL" id="PKY59631.1"/>
    </source>
</evidence>
<dbReference type="AlphaFoldDB" id="A0A2I1HLA7"/>
<dbReference type="VEuPathDB" id="FungiDB:RhiirA1_541433"/>
<comment type="caution">
    <text evidence="1">The sequence shown here is derived from an EMBL/GenBank/DDBJ whole genome shotgun (WGS) entry which is preliminary data.</text>
</comment>
<dbReference type="EMBL" id="LLXI01003672">
    <property type="protein sequence ID" value="PKY59631.1"/>
    <property type="molecule type" value="Genomic_DNA"/>
</dbReference>
<evidence type="ECO:0000313" key="2">
    <source>
        <dbReference type="Proteomes" id="UP000234323"/>
    </source>
</evidence>